<evidence type="ECO:0000313" key="4">
    <source>
        <dbReference type="Proteomes" id="UP000007494"/>
    </source>
</evidence>
<name>F0VQR1_NEOCL</name>
<dbReference type="eggNOG" id="ENOG502T1E1">
    <property type="taxonomic scope" value="Eukaryota"/>
</dbReference>
<keyword evidence="4" id="KW-1185">Reference proteome</keyword>
<gene>
    <name evidence="3" type="ORF">BN1204_064840</name>
    <name evidence="2" type="ORF">NCLIV_064840</name>
</gene>
<dbReference type="EMBL" id="FR823393">
    <property type="protein sequence ID" value="CBZ56058.1"/>
    <property type="molecule type" value="Genomic_DNA"/>
</dbReference>
<accession>F0VQR1</accession>
<dbReference type="RefSeq" id="XP_003886084.1">
    <property type="nucleotide sequence ID" value="XM_003886035.1"/>
</dbReference>
<dbReference type="InParanoid" id="F0VQR1"/>
<reference evidence="3" key="4">
    <citation type="journal article" date="2015" name="PLoS ONE">
        <title>Comprehensive Evaluation of Toxoplasma gondii VEG and Neospora caninum LIV Genomes with Tachyzoite Stage Transcriptome and Proteome Defines Novel Transcript Features.</title>
        <authorList>
            <person name="Ramaprasad A."/>
            <person name="Mourier T."/>
            <person name="Naeem R."/>
            <person name="Malas T.B."/>
            <person name="Moussa E."/>
            <person name="Panigrahi A."/>
            <person name="Vermont S.J."/>
            <person name="Otto T.D."/>
            <person name="Wastling J."/>
            <person name="Pain A."/>
        </authorList>
    </citation>
    <scope>NUCLEOTIDE SEQUENCE</scope>
    <source>
        <strain evidence="3">Liverpool</strain>
    </source>
</reference>
<evidence type="ECO:0000313" key="2">
    <source>
        <dbReference type="EMBL" id="CBZ56058.1"/>
    </source>
</evidence>
<reference evidence="2" key="2">
    <citation type="submission" date="2011-03" db="EMBL/GenBank/DDBJ databases">
        <title>Comparative genomics and transcriptomics of Neospora caninum and Toxoplasma gondii.</title>
        <authorList>
            <person name="Reid A.J."/>
            <person name="Sohal A."/>
            <person name="Harris D."/>
            <person name="Quail M."/>
            <person name="Sanders M."/>
            <person name="Berriman M."/>
            <person name="Wastling J.M."/>
            <person name="Pain A."/>
        </authorList>
    </citation>
    <scope>NUCLEOTIDE SEQUENCE</scope>
    <source>
        <strain evidence="2">Liverpool</strain>
    </source>
</reference>
<dbReference type="OrthoDB" id="330677at2759"/>
<dbReference type="AlphaFoldDB" id="F0VQR1"/>
<evidence type="ECO:0000313" key="3">
    <source>
        <dbReference type="EMBL" id="CEL70806.1"/>
    </source>
</evidence>
<sequence length="283" mass="30019">MATEFAVPPSMLAVPNAGNGAQNVNILPPGAGTRVVDVPFVHYRQTMCVKEVKVPVEVTKVAVKKVEVEGIHEVPIIQPREIGVHQVVRRNVPEPIDVYTVQKYTMPRIQPKYYDVEVPIYVPRYVEVPVPSHFVTLQKEDIPAVVPVGPPLQGVNSAPILKNEQAYSLAPAADASDEAAGPVAPGVVDDNFSFHRQGSGSSDLGYSKTAHNETLTAEVIVQGSAASYQEEASGVAVVGNDAAGSLASSPRVFSRVNAAAAASGEMESDNASERAESVDSMPQ</sequence>
<dbReference type="EMBL" id="LN714487">
    <property type="protein sequence ID" value="CEL70806.1"/>
    <property type="molecule type" value="Genomic_DNA"/>
</dbReference>
<dbReference type="VEuPathDB" id="ToxoDB:NCLIV_064840"/>
<proteinExistence type="predicted"/>
<reference evidence="4" key="3">
    <citation type="journal article" date="2012" name="PLoS Pathog.">
        <title>Comparative genomics of the apicomplexan parasites Toxoplasma gondii and Neospora caninum: Coccidia differing in host range and transmission strategy.</title>
        <authorList>
            <person name="Reid A.J."/>
            <person name="Vermont S.J."/>
            <person name="Cotton J.A."/>
            <person name="Harris D."/>
            <person name="Hill-Cawthorne G.A."/>
            <person name="Konen-Waisman S."/>
            <person name="Latham S.M."/>
            <person name="Mourier T."/>
            <person name="Norton R."/>
            <person name="Quail M.A."/>
            <person name="Sanders M."/>
            <person name="Shanmugam D."/>
            <person name="Sohal A."/>
            <person name="Wasmuth J.D."/>
            <person name="Brunk B."/>
            <person name="Grigg M.E."/>
            <person name="Howard J.C."/>
            <person name="Parkinson J."/>
            <person name="Roos D.S."/>
            <person name="Trees A.J."/>
            <person name="Berriman M."/>
            <person name="Pain A."/>
            <person name="Wastling J.M."/>
        </authorList>
    </citation>
    <scope>NUCLEOTIDE SEQUENCE [LARGE SCALE GENOMIC DNA]</scope>
    <source>
        <strain evidence="4">Liverpool</strain>
    </source>
</reference>
<organism evidence="2 4">
    <name type="scientific">Neospora caninum (strain Liverpool)</name>
    <dbReference type="NCBI Taxonomy" id="572307"/>
    <lineage>
        <taxon>Eukaryota</taxon>
        <taxon>Sar</taxon>
        <taxon>Alveolata</taxon>
        <taxon>Apicomplexa</taxon>
        <taxon>Conoidasida</taxon>
        <taxon>Coccidia</taxon>
        <taxon>Eucoccidiorida</taxon>
        <taxon>Eimeriorina</taxon>
        <taxon>Sarcocystidae</taxon>
        <taxon>Neospora</taxon>
    </lineage>
</organism>
<protein>
    <submittedName>
        <fullName evidence="3">Alveolin domain containing intermediate filament IMC12</fullName>
    </submittedName>
</protein>
<feature type="region of interest" description="Disordered" evidence="1">
    <location>
        <begin position="260"/>
        <end position="283"/>
    </location>
</feature>
<dbReference type="Proteomes" id="UP000007494">
    <property type="component" value="Chromosome XII"/>
</dbReference>
<dbReference type="OMA" id="HEAPIIK"/>
<reference evidence="2" key="1">
    <citation type="submission" date="2011-02" db="EMBL/GenBank/DDBJ databases">
        <authorList>
            <person name="Aslett M."/>
        </authorList>
    </citation>
    <scope>NUCLEOTIDE SEQUENCE</scope>
    <source>
        <strain evidence="2">Liverpool</strain>
    </source>
</reference>
<evidence type="ECO:0000256" key="1">
    <source>
        <dbReference type="SAM" id="MobiDB-lite"/>
    </source>
</evidence>
<dbReference type="GeneID" id="13445281"/>